<dbReference type="OrthoDB" id="10040114at2759"/>
<sequence length="100" mass="11158">MAEDFIQHADSEAAEAMTFYAIEEKLQEQGRSCSDFGIPSPTSDPYTFESKIISRKEELRIGQEMYSMLNKDQRSAADKILAAHHEQSTTGSCFFTDGPG</sequence>
<name>A0A815VVS2_9BILA</name>
<evidence type="ECO:0000313" key="2">
    <source>
        <dbReference type="Proteomes" id="UP000663891"/>
    </source>
</evidence>
<gene>
    <name evidence="1" type="ORF">VCS650_LOCUS43904</name>
</gene>
<comment type="caution">
    <text evidence="1">The sequence shown here is derived from an EMBL/GenBank/DDBJ whole genome shotgun (WGS) entry which is preliminary data.</text>
</comment>
<proteinExistence type="predicted"/>
<dbReference type="AlphaFoldDB" id="A0A815VVS2"/>
<reference evidence="1" key="1">
    <citation type="submission" date="2021-02" db="EMBL/GenBank/DDBJ databases">
        <authorList>
            <person name="Nowell W R."/>
        </authorList>
    </citation>
    <scope>NUCLEOTIDE SEQUENCE</scope>
</reference>
<protein>
    <submittedName>
        <fullName evidence="1">Uncharacterized protein</fullName>
    </submittedName>
</protein>
<dbReference type="Proteomes" id="UP000663891">
    <property type="component" value="Unassembled WGS sequence"/>
</dbReference>
<organism evidence="1 2">
    <name type="scientific">Adineta steineri</name>
    <dbReference type="NCBI Taxonomy" id="433720"/>
    <lineage>
        <taxon>Eukaryota</taxon>
        <taxon>Metazoa</taxon>
        <taxon>Spiralia</taxon>
        <taxon>Gnathifera</taxon>
        <taxon>Rotifera</taxon>
        <taxon>Eurotatoria</taxon>
        <taxon>Bdelloidea</taxon>
        <taxon>Adinetida</taxon>
        <taxon>Adinetidae</taxon>
        <taxon>Adineta</taxon>
    </lineage>
</organism>
<dbReference type="EMBL" id="CAJNON010005802">
    <property type="protein sequence ID" value="CAF1537188.1"/>
    <property type="molecule type" value="Genomic_DNA"/>
</dbReference>
<feature type="non-terminal residue" evidence="1">
    <location>
        <position position="100"/>
    </location>
</feature>
<accession>A0A815VVS2</accession>
<evidence type="ECO:0000313" key="1">
    <source>
        <dbReference type="EMBL" id="CAF1537188.1"/>
    </source>
</evidence>